<reference evidence="5 6" key="1">
    <citation type="submission" date="2016-06" db="EMBL/GenBank/DDBJ databases">
        <authorList>
            <person name="Kjaerup R.B."/>
            <person name="Dalgaard T.S."/>
            <person name="Juul-Madsen H.R."/>
        </authorList>
    </citation>
    <scope>NUCLEOTIDE SEQUENCE [LARGE SCALE GENOMIC DNA]</scope>
    <source>
        <strain evidence="5 6">CECT 8886</strain>
    </source>
</reference>
<dbReference type="EMBL" id="FLOB01000009">
    <property type="protein sequence ID" value="SBS35359.1"/>
    <property type="molecule type" value="Genomic_DNA"/>
</dbReference>
<organism evidence="5 6">
    <name type="scientific">Marinomonas spartinae</name>
    <dbReference type="NCBI Taxonomy" id="1792290"/>
    <lineage>
        <taxon>Bacteria</taxon>
        <taxon>Pseudomonadati</taxon>
        <taxon>Pseudomonadota</taxon>
        <taxon>Gammaproteobacteria</taxon>
        <taxon>Oceanospirillales</taxon>
        <taxon>Oceanospirillaceae</taxon>
        <taxon>Marinomonas</taxon>
    </lineage>
</organism>
<dbReference type="AlphaFoldDB" id="A0A1A8TR49"/>
<sequence>MRIAFLIIAFSLLTACSFINTKALSLQEGMDKQQVTHIMGKPIYRSFNGSTEAWQYAAFNGVKQCIYITVWFKQGQMVAMTNRQEPSQDQSCVQGIREIDWTQIPRGL</sequence>
<evidence type="ECO:0000313" key="5">
    <source>
        <dbReference type="EMBL" id="SBS35359.1"/>
    </source>
</evidence>
<dbReference type="Gene3D" id="3.30.1450.10">
    <property type="match status" value="1"/>
</dbReference>
<keyword evidence="6" id="KW-1185">Reference proteome</keyword>
<evidence type="ECO:0000256" key="3">
    <source>
        <dbReference type="SAM" id="SignalP"/>
    </source>
</evidence>
<protein>
    <submittedName>
        <fullName evidence="5">Outer membrane protein assembly factor BamE</fullName>
    </submittedName>
</protein>
<dbReference type="Proteomes" id="UP000092544">
    <property type="component" value="Unassembled WGS sequence"/>
</dbReference>
<accession>A0A1A8TR49</accession>
<dbReference type="OrthoDB" id="7063404at2"/>
<evidence type="ECO:0000256" key="2">
    <source>
        <dbReference type="ARBA" id="ARBA00023136"/>
    </source>
</evidence>
<dbReference type="GO" id="GO:0019867">
    <property type="term" value="C:outer membrane"/>
    <property type="evidence" value="ECO:0007669"/>
    <property type="project" value="InterPro"/>
</dbReference>
<dbReference type="RefSeq" id="WP_067018484.1">
    <property type="nucleotide sequence ID" value="NZ_FLOB01000009.1"/>
</dbReference>
<evidence type="ECO:0000259" key="4">
    <source>
        <dbReference type="Pfam" id="PF04355"/>
    </source>
</evidence>
<dbReference type="Pfam" id="PF04355">
    <property type="entry name" value="BamE"/>
    <property type="match status" value="1"/>
</dbReference>
<keyword evidence="2" id="KW-0472">Membrane</keyword>
<name>A0A1A8TR49_9GAMM</name>
<proteinExistence type="predicted"/>
<evidence type="ECO:0000256" key="1">
    <source>
        <dbReference type="ARBA" id="ARBA00022729"/>
    </source>
</evidence>
<evidence type="ECO:0000313" key="6">
    <source>
        <dbReference type="Proteomes" id="UP000092544"/>
    </source>
</evidence>
<dbReference type="InterPro" id="IPR037873">
    <property type="entry name" value="BamE-like"/>
</dbReference>
<feature type="domain" description="Outer membrane protein assembly factor BamE" evidence="4">
    <location>
        <begin position="25"/>
        <end position="78"/>
    </location>
</feature>
<dbReference type="PROSITE" id="PS51257">
    <property type="entry name" value="PROKAR_LIPOPROTEIN"/>
    <property type="match status" value="1"/>
</dbReference>
<feature type="chain" id="PRO_5008379228" evidence="3">
    <location>
        <begin position="22"/>
        <end position="108"/>
    </location>
</feature>
<gene>
    <name evidence="5" type="primary">bamE_1</name>
    <name evidence="5" type="ORF">MSP8886_03359</name>
</gene>
<dbReference type="InterPro" id="IPR007450">
    <property type="entry name" value="BamE_dom"/>
</dbReference>
<feature type="signal peptide" evidence="3">
    <location>
        <begin position="1"/>
        <end position="21"/>
    </location>
</feature>
<keyword evidence="1 3" id="KW-0732">Signal</keyword>